<proteinExistence type="inferred from homology"/>
<dbReference type="eggNOG" id="COG0023">
    <property type="taxonomic scope" value="Bacteria"/>
</dbReference>
<comment type="similarity">
    <text evidence="1">Belongs to the SUI1 family.</text>
</comment>
<organism evidence="5 6">
    <name type="scientific">Owenweeksia hongkongensis (strain DSM 17368 / CIP 108786 / JCM 12287 / NRRL B-23963 / UST20020801)</name>
    <dbReference type="NCBI Taxonomy" id="926562"/>
    <lineage>
        <taxon>Bacteria</taxon>
        <taxon>Pseudomonadati</taxon>
        <taxon>Bacteroidota</taxon>
        <taxon>Flavobacteriia</taxon>
        <taxon>Flavobacteriales</taxon>
        <taxon>Owenweeksiaceae</taxon>
        <taxon>Owenweeksia</taxon>
    </lineage>
</organism>
<keyword evidence="2" id="KW-0810">Translation regulation</keyword>
<dbReference type="GO" id="GO:0003743">
    <property type="term" value="F:translation initiation factor activity"/>
    <property type="evidence" value="ECO:0007669"/>
    <property type="project" value="UniProtKB-KW"/>
</dbReference>
<keyword evidence="3" id="KW-0648">Protein biosynthesis</keyword>
<dbReference type="RefSeq" id="WP_014201493.1">
    <property type="nucleotide sequence ID" value="NC_016599.1"/>
</dbReference>
<protein>
    <submittedName>
        <fullName evidence="5">Translation initiation factor eIF-1/SUI1-like protein</fullName>
    </submittedName>
</protein>
<dbReference type="GO" id="GO:0006417">
    <property type="term" value="P:regulation of translation"/>
    <property type="evidence" value="ECO:0007669"/>
    <property type="project" value="UniProtKB-KW"/>
</dbReference>
<dbReference type="PANTHER" id="PTHR12789:SF0">
    <property type="entry name" value="DENSITY-REGULATED PROTEIN"/>
    <property type="match status" value="1"/>
</dbReference>
<dbReference type="AlphaFoldDB" id="G8R588"/>
<reference evidence="5 6" key="1">
    <citation type="journal article" date="2012" name="Stand. Genomic Sci.">
        <title>Genome sequence of the orange-pigmented seawater bacterium Owenweeksia hongkongensis type strain (UST20020801(T)).</title>
        <authorList>
            <person name="Riedel T."/>
            <person name="Held B."/>
            <person name="Nolan M."/>
            <person name="Lucas S."/>
            <person name="Lapidus A."/>
            <person name="Tice H."/>
            <person name="Del Rio T.G."/>
            <person name="Cheng J.F."/>
            <person name="Han C."/>
            <person name="Tapia R."/>
            <person name="Goodwin L.A."/>
            <person name="Pitluck S."/>
            <person name="Liolios K."/>
            <person name="Mavromatis K."/>
            <person name="Pagani I."/>
            <person name="Ivanova N."/>
            <person name="Mikhailova N."/>
            <person name="Pati A."/>
            <person name="Chen A."/>
            <person name="Palaniappan K."/>
            <person name="Rohde M."/>
            <person name="Tindall B.J."/>
            <person name="Detter J.C."/>
            <person name="Goker M."/>
            <person name="Woyke T."/>
            <person name="Bristow J."/>
            <person name="Eisen J.A."/>
            <person name="Markowitz V."/>
            <person name="Hugenholtz P."/>
            <person name="Klenk H.P."/>
            <person name="Kyrpides N.C."/>
        </authorList>
    </citation>
    <scope>NUCLEOTIDE SEQUENCE</scope>
    <source>
        <strain evidence="6">DSM 17368 / JCM 12287 / NRRL B-23963</strain>
    </source>
</reference>
<evidence type="ECO:0000256" key="3">
    <source>
        <dbReference type="ARBA" id="ARBA00022917"/>
    </source>
</evidence>
<gene>
    <name evidence="5" type="ordered locus">Oweho_1127</name>
</gene>
<dbReference type="KEGG" id="oho:Oweho_1127"/>
<dbReference type="GO" id="GO:0002188">
    <property type="term" value="P:translation reinitiation"/>
    <property type="evidence" value="ECO:0007669"/>
    <property type="project" value="TreeGrafter"/>
</dbReference>
<dbReference type="HOGENOM" id="CLU_082805_4_1_10"/>
<dbReference type="EMBL" id="CP003156">
    <property type="protein sequence ID" value="AEV32133.1"/>
    <property type="molecule type" value="Genomic_DNA"/>
</dbReference>
<dbReference type="GO" id="GO:0003729">
    <property type="term" value="F:mRNA binding"/>
    <property type="evidence" value="ECO:0007669"/>
    <property type="project" value="TreeGrafter"/>
</dbReference>
<evidence type="ECO:0000256" key="2">
    <source>
        <dbReference type="ARBA" id="ARBA00022845"/>
    </source>
</evidence>
<dbReference type="PANTHER" id="PTHR12789">
    <property type="entry name" value="DENSITY-REGULATED PROTEIN HOMOLOG"/>
    <property type="match status" value="1"/>
</dbReference>
<sequence>MAKGKKLSSLSDLGGMVYSTNDNFEPEQDEAMESLSPNEQHLEAHLEKKGRGGKVAVIMKGFEGPEDDLKDLAKAIKNHCATGGSVKGGEIIIQGNVRDKAMDFLKNKGYKVKRVGG</sequence>
<dbReference type="STRING" id="926562.Oweho_1127"/>
<dbReference type="InterPro" id="IPR001950">
    <property type="entry name" value="SUI1"/>
</dbReference>
<dbReference type="PROSITE" id="PS50296">
    <property type="entry name" value="SUI1"/>
    <property type="match status" value="1"/>
</dbReference>
<evidence type="ECO:0000259" key="4">
    <source>
        <dbReference type="PROSITE" id="PS50296"/>
    </source>
</evidence>
<dbReference type="PIRSF" id="PIRSF037511">
    <property type="entry name" value="Transl_init_SUI1_pro"/>
    <property type="match status" value="1"/>
</dbReference>
<dbReference type="GO" id="GO:0001731">
    <property type="term" value="P:formation of translation preinitiation complex"/>
    <property type="evidence" value="ECO:0007669"/>
    <property type="project" value="TreeGrafter"/>
</dbReference>
<dbReference type="Gene3D" id="3.30.780.10">
    <property type="entry name" value="SUI1-like domain"/>
    <property type="match status" value="1"/>
</dbReference>
<evidence type="ECO:0000313" key="5">
    <source>
        <dbReference type="EMBL" id="AEV32133.1"/>
    </source>
</evidence>
<dbReference type="Pfam" id="PF01253">
    <property type="entry name" value="SUI1"/>
    <property type="match status" value="1"/>
</dbReference>
<dbReference type="InterPro" id="IPR036877">
    <property type="entry name" value="SUI1_dom_sf"/>
</dbReference>
<evidence type="ECO:0000313" key="6">
    <source>
        <dbReference type="Proteomes" id="UP000005631"/>
    </source>
</evidence>
<dbReference type="CDD" id="cd11567">
    <property type="entry name" value="YciH_like"/>
    <property type="match status" value="1"/>
</dbReference>
<name>G8R588_OWEHD</name>
<dbReference type="InterPro" id="IPR050318">
    <property type="entry name" value="DENR/SUI1_TIF"/>
</dbReference>
<dbReference type="Proteomes" id="UP000005631">
    <property type="component" value="Chromosome"/>
</dbReference>
<dbReference type="InterPro" id="IPR005872">
    <property type="entry name" value="SUI1_arc_bac"/>
</dbReference>
<evidence type="ECO:0000256" key="1">
    <source>
        <dbReference type="ARBA" id="ARBA00005422"/>
    </source>
</evidence>
<accession>G8R588</accession>
<feature type="domain" description="SUI1" evidence="4">
    <location>
        <begin position="49"/>
        <end position="109"/>
    </location>
</feature>
<keyword evidence="5" id="KW-0396">Initiation factor</keyword>
<keyword evidence="6" id="KW-1185">Reference proteome</keyword>
<dbReference type="SUPFAM" id="SSF55159">
    <property type="entry name" value="eIF1-like"/>
    <property type="match status" value="1"/>
</dbReference>
<dbReference type="OrthoDB" id="9792915at2"/>